<name>A0A9P5RVM4_9FUNG</name>
<feature type="region of interest" description="Disordered" evidence="3">
    <location>
        <begin position="349"/>
        <end position="368"/>
    </location>
</feature>
<dbReference type="Pfam" id="PF00328">
    <property type="entry name" value="His_Phos_2"/>
    <property type="match status" value="1"/>
</dbReference>
<evidence type="ECO:0008006" key="7">
    <source>
        <dbReference type="Google" id="ProtNLM"/>
    </source>
</evidence>
<dbReference type="GO" id="GO:0016791">
    <property type="term" value="F:phosphatase activity"/>
    <property type="evidence" value="ECO:0007669"/>
    <property type="project" value="TreeGrafter"/>
</dbReference>
<organism evidence="5 6">
    <name type="scientific">Linnemannia schmuckeri</name>
    <dbReference type="NCBI Taxonomy" id="64567"/>
    <lineage>
        <taxon>Eukaryota</taxon>
        <taxon>Fungi</taxon>
        <taxon>Fungi incertae sedis</taxon>
        <taxon>Mucoromycota</taxon>
        <taxon>Mortierellomycotina</taxon>
        <taxon>Mortierellomycetes</taxon>
        <taxon>Mortierellales</taxon>
        <taxon>Mortierellaceae</taxon>
        <taxon>Linnemannia</taxon>
    </lineage>
</organism>
<dbReference type="EMBL" id="JAAAUQ010000795">
    <property type="protein sequence ID" value="KAF9147537.1"/>
    <property type="molecule type" value="Genomic_DNA"/>
</dbReference>
<evidence type="ECO:0000313" key="6">
    <source>
        <dbReference type="Proteomes" id="UP000748756"/>
    </source>
</evidence>
<dbReference type="PANTHER" id="PTHR11567">
    <property type="entry name" value="ACID PHOSPHATASE-RELATED"/>
    <property type="match status" value="1"/>
</dbReference>
<proteinExistence type="inferred from homology"/>
<keyword evidence="6" id="KW-1185">Reference proteome</keyword>
<sequence length="462" mass="50998">MHTLTISLGLVALFAAQVAGQSAPASNSNNSNIYANYDYCQGITPIAGKTYKPIKGATLQKVQILMSHGDRTPSAVLPGDKTNYNICSNPAEYNLVSSPSSHSLPSSSSPALRTNILVSPEENVFASSYWGGNCEVGQLTNKGSAQTRQVGQRLREIYIDQLHFLPKRLDPEELYVRNTYIWRTRMSAENFLDGFYPPHTRDAKNSVITLNTYPQSIETLILNPTACPKLGLLYQSFFKTLTYTNFFKSNYALMTKVNTILGVSKVPTVNQTLNGDTVMPRLCNNLPLGCNPQDPSQCLTRADAVEAMTQSTFLYSGIFRYESTAEEIKRLAVGPILKTLSASIRATQKAASSKASSHKNKDKNKRRVRPFELYSAHDQSLDQILAVIASPSTPWPAYGSTVHIELWKTAAKKDMIRVLYEGKVVPAHPKLNCTLDACPLETFLVFIDSYVPTNIAAECSPY</sequence>
<keyword evidence="4" id="KW-0732">Signal</keyword>
<dbReference type="InterPro" id="IPR029033">
    <property type="entry name" value="His_PPase_superfam"/>
</dbReference>
<feature type="chain" id="PRO_5040479637" description="Phosphoglycerate mutase-like protein" evidence="4">
    <location>
        <begin position="21"/>
        <end position="462"/>
    </location>
</feature>
<dbReference type="PANTHER" id="PTHR11567:SF110">
    <property type="entry name" value="2-PHOSPHOXYLOSE PHOSPHATASE 1"/>
    <property type="match status" value="1"/>
</dbReference>
<protein>
    <recommendedName>
        <fullName evidence="7">Phosphoglycerate mutase-like protein</fullName>
    </recommendedName>
</protein>
<comment type="similarity">
    <text evidence="1">Belongs to the histidine acid phosphatase family.</text>
</comment>
<dbReference type="Proteomes" id="UP000748756">
    <property type="component" value="Unassembled WGS sequence"/>
</dbReference>
<evidence type="ECO:0000256" key="3">
    <source>
        <dbReference type="SAM" id="MobiDB-lite"/>
    </source>
</evidence>
<dbReference type="InterPro" id="IPR000560">
    <property type="entry name" value="His_Pase_clade-2"/>
</dbReference>
<feature type="signal peptide" evidence="4">
    <location>
        <begin position="1"/>
        <end position="20"/>
    </location>
</feature>
<accession>A0A9P5RVM4</accession>
<reference evidence="5" key="1">
    <citation type="journal article" date="2020" name="Fungal Divers.">
        <title>Resolving the Mortierellaceae phylogeny through synthesis of multi-gene phylogenetics and phylogenomics.</title>
        <authorList>
            <person name="Vandepol N."/>
            <person name="Liber J."/>
            <person name="Desiro A."/>
            <person name="Na H."/>
            <person name="Kennedy M."/>
            <person name="Barry K."/>
            <person name="Grigoriev I.V."/>
            <person name="Miller A.N."/>
            <person name="O'Donnell K."/>
            <person name="Stajich J.E."/>
            <person name="Bonito G."/>
        </authorList>
    </citation>
    <scope>NUCLEOTIDE SEQUENCE</scope>
    <source>
        <strain evidence="5">NRRL 6426</strain>
    </source>
</reference>
<evidence type="ECO:0000256" key="1">
    <source>
        <dbReference type="ARBA" id="ARBA00005375"/>
    </source>
</evidence>
<keyword evidence="2" id="KW-0378">Hydrolase</keyword>
<dbReference type="CDD" id="cd07061">
    <property type="entry name" value="HP_HAP_like"/>
    <property type="match status" value="1"/>
</dbReference>
<dbReference type="Gene3D" id="3.40.50.1240">
    <property type="entry name" value="Phosphoglycerate mutase-like"/>
    <property type="match status" value="1"/>
</dbReference>
<comment type="caution">
    <text evidence="5">The sequence shown here is derived from an EMBL/GenBank/DDBJ whole genome shotgun (WGS) entry which is preliminary data.</text>
</comment>
<evidence type="ECO:0000256" key="2">
    <source>
        <dbReference type="ARBA" id="ARBA00022801"/>
    </source>
</evidence>
<evidence type="ECO:0000313" key="5">
    <source>
        <dbReference type="EMBL" id="KAF9147537.1"/>
    </source>
</evidence>
<dbReference type="AlphaFoldDB" id="A0A9P5RVM4"/>
<dbReference type="SUPFAM" id="SSF53254">
    <property type="entry name" value="Phosphoglycerate mutase-like"/>
    <property type="match status" value="1"/>
</dbReference>
<dbReference type="OrthoDB" id="10257284at2759"/>
<gene>
    <name evidence="5" type="ORF">BG015_010801</name>
</gene>
<evidence type="ECO:0000256" key="4">
    <source>
        <dbReference type="SAM" id="SignalP"/>
    </source>
</evidence>
<feature type="compositionally biased region" description="Basic residues" evidence="3">
    <location>
        <begin position="356"/>
        <end position="368"/>
    </location>
</feature>
<dbReference type="InterPro" id="IPR050645">
    <property type="entry name" value="Histidine_acid_phosphatase"/>
</dbReference>